<keyword evidence="3" id="KW-1185">Reference proteome</keyword>
<dbReference type="EMBL" id="MLAK01000562">
    <property type="protein sequence ID" value="OHT12492.1"/>
    <property type="molecule type" value="Genomic_DNA"/>
</dbReference>
<comment type="caution">
    <text evidence="2">The sequence shown here is derived from an EMBL/GenBank/DDBJ whole genome shotgun (WGS) entry which is preliminary data.</text>
</comment>
<sequence length="483" mass="55313">MSTAHPLRLRLACQFDTFRQNNHFNDCMLISGSDQAPCHRILLARYSQWFKRYFSEHPIKKFGEVCQVVLPVNPNNILPQFLDLIYKNYQVINIQNLPYLLKMTVFYECKEIAAILKHFYLDATTDQTILYFAEKFIELDLVEDAKALAPKLARHLIGIHRKDPNEIFTIHDIYKSLSPPVFATVLCQELVKEIPDAQKVEYIDNFVLYRGKEITDENDREALAAPVDWTDPAAYQHLVHHVCDWLPPRLARPLLNRILTNRRNLMRTFGKEVKSTTSPKISHWYLYSWAQAVRDALGTRQTPSIDVISFIRTLGGICKPFNIIDYGFVRTFTSVEPITYQFSAKNAFDSNEYAYFMADKVGEKLPMIGFDLGPSTRLILNTVTLDSSVKPRPYRVTTACKPFNPKATIRKLELRTGNNQSECEKASKINIEISRENEGRLKNFTTTNSKGCSCVSFSLGGPTSNGGFMMRVSSLDVNGYFKP</sequence>
<dbReference type="Gene3D" id="3.30.710.10">
    <property type="entry name" value="Potassium Channel Kv1.1, Chain A"/>
    <property type="match status" value="1"/>
</dbReference>
<reference evidence="2" key="1">
    <citation type="submission" date="2016-10" db="EMBL/GenBank/DDBJ databases">
        <authorList>
            <person name="Benchimol M."/>
            <person name="Almeida L.G."/>
            <person name="Vasconcelos A.T."/>
            <person name="Perreira-Neves A."/>
            <person name="Rosa I.A."/>
            <person name="Tasca T."/>
            <person name="Bogo M.R."/>
            <person name="de Souza W."/>
        </authorList>
    </citation>
    <scope>NUCLEOTIDE SEQUENCE [LARGE SCALE GENOMIC DNA]</scope>
    <source>
        <strain evidence="2">K</strain>
    </source>
</reference>
<dbReference type="VEuPathDB" id="TrichDB:TRFO_17651"/>
<protein>
    <submittedName>
        <fullName evidence="2">BTB/POZ domain containing protein</fullName>
    </submittedName>
</protein>
<evidence type="ECO:0000313" key="2">
    <source>
        <dbReference type="EMBL" id="OHT12492.1"/>
    </source>
</evidence>
<dbReference type="OrthoDB" id="45365at2759"/>
<dbReference type="Proteomes" id="UP000179807">
    <property type="component" value="Unassembled WGS sequence"/>
</dbReference>
<dbReference type="InterPro" id="IPR011333">
    <property type="entry name" value="SKP1/BTB/POZ_sf"/>
</dbReference>
<dbReference type="RefSeq" id="XP_068365628.1">
    <property type="nucleotide sequence ID" value="XM_068499713.1"/>
</dbReference>
<dbReference type="GeneID" id="94834417"/>
<dbReference type="AlphaFoldDB" id="A0A1J4KRP8"/>
<proteinExistence type="predicted"/>
<dbReference type="SUPFAM" id="SSF54695">
    <property type="entry name" value="POZ domain"/>
    <property type="match status" value="1"/>
</dbReference>
<name>A0A1J4KRP8_9EUKA</name>
<feature type="domain" description="BTB" evidence="1">
    <location>
        <begin position="25"/>
        <end position="94"/>
    </location>
</feature>
<evidence type="ECO:0000313" key="3">
    <source>
        <dbReference type="Proteomes" id="UP000179807"/>
    </source>
</evidence>
<gene>
    <name evidence="2" type="ORF">TRFO_17651</name>
</gene>
<accession>A0A1J4KRP8</accession>
<evidence type="ECO:0000259" key="1">
    <source>
        <dbReference type="PROSITE" id="PS50097"/>
    </source>
</evidence>
<dbReference type="InterPro" id="IPR000210">
    <property type="entry name" value="BTB/POZ_dom"/>
</dbReference>
<organism evidence="2 3">
    <name type="scientific">Tritrichomonas foetus</name>
    <dbReference type="NCBI Taxonomy" id="1144522"/>
    <lineage>
        <taxon>Eukaryota</taxon>
        <taxon>Metamonada</taxon>
        <taxon>Parabasalia</taxon>
        <taxon>Tritrichomonadida</taxon>
        <taxon>Tritrichomonadidae</taxon>
        <taxon>Tritrichomonas</taxon>
    </lineage>
</organism>
<dbReference type="PROSITE" id="PS50097">
    <property type="entry name" value="BTB"/>
    <property type="match status" value="1"/>
</dbReference>
<dbReference type="Pfam" id="PF00651">
    <property type="entry name" value="BTB"/>
    <property type="match status" value="1"/>
</dbReference>